<gene>
    <name evidence="2" type="ORF">PV04_04828</name>
</gene>
<dbReference type="Proteomes" id="UP000054266">
    <property type="component" value="Unassembled WGS sequence"/>
</dbReference>
<dbReference type="HOGENOM" id="CLU_051715_1_0_1"/>
<dbReference type="InterPro" id="IPR000073">
    <property type="entry name" value="AB_hydrolase_1"/>
</dbReference>
<keyword evidence="3" id="KW-1185">Reference proteome</keyword>
<evidence type="ECO:0000259" key="1">
    <source>
        <dbReference type="Pfam" id="PF12697"/>
    </source>
</evidence>
<dbReference type="AlphaFoldDB" id="A0A0D2CUU5"/>
<dbReference type="PANTHER" id="PTHR43194:SF2">
    <property type="entry name" value="PEROXISOMAL MEMBRANE PROTEIN LPX1"/>
    <property type="match status" value="1"/>
</dbReference>
<evidence type="ECO:0000313" key="3">
    <source>
        <dbReference type="Proteomes" id="UP000054266"/>
    </source>
</evidence>
<dbReference type="Gene3D" id="3.40.50.1820">
    <property type="entry name" value="alpha/beta hydrolase"/>
    <property type="match status" value="1"/>
</dbReference>
<dbReference type="STRING" id="5601.A0A0D2CUU5"/>
<dbReference type="EMBL" id="KN846958">
    <property type="protein sequence ID" value="KIW68916.1"/>
    <property type="molecule type" value="Genomic_DNA"/>
</dbReference>
<dbReference type="InterPro" id="IPR029058">
    <property type="entry name" value="AB_hydrolase_fold"/>
</dbReference>
<proteinExistence type="predicted"/>
<dbReference type="SUPFAM" id="SSF53474">
    <property type="entry name" value="alpha/beta-Hydrolases"/>
    <property type="match status" value="1"/>
</dbReference>
<dbReference type="InterPro" id="IPR050228">
    <property type="entry name" value="Carboxylesterase_BioH"/>
</dbReference>
<reference evidence="2 3" key="1">
    <citation type="submission" date="2015-01" db="EMBL/GenBank/DDBJ databases">
        <title>The Genome Sequence of Capronia semiimmersa CBS27337.</title>
        <authorList>
            <consortium name="The Broad Institute Genomics Platform"/>
            <person name="Cuomo C."/>
            <person name="de Hoog S."/>
            <person name="Gorbushina A."/>
            <person name="Stielow B."/>
            <person name="Teixiera M."/>
            <person name="Abouelleil A."/>
            <person name="Chapman S.B."/>
            <person name="Priest M."/>
            <person name="Young S.K."/>
            <person name="Wortman J."/>
            <person name="Nusbaum C."/>
            <person name="Birren B."/>
        </authorList>
    </citation>
    <scope>NUCLEOTIDE SEQUENCE [LARGE SCALE GENOMIC DNA]</scope>
    <source>
        <strain evidence="2 3">CBS 27337</strain>
    </source>
</reference>
<organism evidence="2 3">
    <name type="scientific">Phialophora macrospora</name>
    <dbReference type="NCBI Taxonomy" id="1851006"/>
    <lineage>
        <taxon>Eukaryota</taxon>
        <taxon>Fungi</taxon>
        <taxon>Dikarya</taxon>
        <taxon>Ascomycota</taxon>
        <taxon>Pezizomycotina</taxon>
        <taxon>Eurotiomycetes</taxon>
        <taxon>Chaetothyriomycetidae</taxon>
        <taxon>Chaetothyriales</taxon>
        <taxon>Herpotrichiellaceae</taxon>
        <taxon>Phialophora</taxon>
    </lineage>
</organism>
<protein>
    <recommendedName>
        <fullName evidence="1">AB hydrolase-1 domain-containing protein</fullName>
    </recommendedName>
</protein>
<dbReference type="Pfam" id="PF12697">
    <property type="entry name" value="Abhydrolase_6"/>
    <property type="match status" value="1"/>
</dbReference>
<name>A0A0D2CUU5_9EURO</name>
<dbReference type="PANTHER" id="PTHR43194">
    <property type="entry name" value="HYDROLASE ALPHA/BETA FOLD FAMILY"/>
    <property type="match status" value="1"/>
</dbReference>
<accession>A0A0D2CUU5</accession>
<feature type="domain" description="AB hydrolase-1" evidence="1">
    <location>
        <begin position="55"/>
        <end position="357"/>
    </location>
</feature>
<evidence type="ECO:0000313" key="2">
    <source>
        <dbReference type="EMBL" id="KIW68916.1"/>
    </source>
</evidence>
<sequence length="371" mass="42219">MVNVFSCLPYLSWSQLPKEHPLPSHLHRTYVATPCGNLELLSCQPRHRDPKTPPLVFVHGGFGFAAVWLDWMTYLYEHGYTGTIYAYSARSHGASYPVPYLQMVCGTSLDDFASDLATVVSHINTHLEDEKEPILIAHSAGGALVQYTLLNRMITATGLCLVGSVPHFGGFDAYWNWTKMDPWMHPRSWIFGFHPMSGLAHPKLVHQAFFADQFPLDKVKDFMHWMAPYESLGWAGGQNGSFWKWLMGKNEWLEPMRILHSVNGWERPGDRICVMVGSHDRLMDLSMARRQVSEFRAAVRSMDLEPSAVKRARGYDADTKESDHEEATLEVEVEALDRVRLVVVQGAGHHTQNDMQWQAAAEVVRRWLEQL</sequence>